<dbReference type="InterPro" id="IPR007229">
    <property type="entry name" value="Nic_PRibTrfase-Fam"/>
</dbReference>
<protein>
    <recommendedName>
        <fullName evidence="3 9">Nicotinate phosphoribosyltransferase</fullName>
        <ecNumber evidence="3 9">6.3.4.21</ecNumber>
    </recommendedName>
</protein>
<dbReference type="EMBL" id="JAGIOO010000001">
    <property type="protein sequence ID" value="MBP2471828.1"/>
    <property type="molecule type" value="Genomic_DNA"/>
</dbReference>
<dbReference type="InterPro" id="IPR036068">
    <property type="entry name" value="Nicotinate_pribotase-like_C"/>
</dbReference>
<dbReference type="EC" id="6.3.4.21" evidence="3 9"/>
<accession>A0ABS5A5F7</accession>
<dbReference type="InterPro" id="IPR006405">
    <property type="entry name" value="Nic_PRibTrfase_pncB"/>
</dbReference>
<name>A0ABS5A5F7_9PSEU</name>
<evidence type="ECO:0000256" key="2">
    <source>
        <dbReference type="ARBA" id="ARBA00010897"/>
    </source>
</evidence>
<comment type="function">
    <text evidence="9">Catalyzes the first step in the biosynthesis of NAD from nicotinic acid, the ATP-dependent synthesis of beta-nicotinate D-ribonucleotide from nicotinate and 5-phospho-D-ribose 1-phosphate.</text>
</comment>
<sequence length="447" mass="47209">MSAMSGLRTDLYEVRMAVGYLRRGLAAPATFSLYVRELPPNRGFLVAAGLREALELLTEFRFDDHELGYLRAVLGLTKSDLTALARLRFRGDVWAVPEGRVVFAGEPLLEVTAPVAQAQLVETALLNTITFQTAVATKAARCVLAAPGARLVDFAARRAQGWDAAMAVARASAIGGFTGTSNLAAARRYGLPPVGTMAHSWVSVFGGDLPAFRAFLHDFPVGAVFLVDTVDTLEGVRTAIQVAREAGSEVQVGVRLDSGDLGGLAVAARRLLDEAGLADAPIVASGGLDEYRLAELHRAGAPIDVCGVGTRLGVCEDTPALDTVYKLVEYDERPTMKLSAGKATVPGAKQVFRCADDRGDVLALREENVPPGGEALLEPVVLGGRLVRSAEPLAIAHARLRADLGRLPGSALRLDDPEPPPVRLSARAEALTEAVRAGLTGRPGDGR</sequence>
<dbReference type="InterPro" id="IPR040727">
    <property type="entry name" value="NAPRTase_N"/>
</dbReference>
<dbReference type="InterPro" id="IPR013785">
    <property type="entry name" value="Aldolase_TIM"/>
</dbReference>
<dbReference type="Pfam" id="PF04095">
    <property type="entry name" value="NAPRTase"/>
    <property type="match status" value="1"/>
</dbReference>
<dbReference type="NCBIfam" id="NF009131">
    <property type="entry name" value="PRK12484.1"/>
    <property type="match status" value="1"/>
</dbReference>
<keyword evidence="13" id="KW-1185">Reference proteome</keyword>
<evidence type="ECO:0000313" key="13">
    <source>
        <dbReference type="Proteomes" id="UP001519363"/>
    </source>
</evidence>
<evidence type="ECO:0000256" key="3">
    <source>
        <dbReference type="ARBA" id="ARBA00013236"/>
    </source>
</evidence>
<dbReference type="SUPFAM" id="SSF51690">
    <property type="entry name" value="Nicotinate/Quinolinate PRTase C-terminal domain-like"/>
    <property type="match status" value="1"/>
</dbReference>
<evidence type="ECO:0000256" key="8">
    <source>
        <dbReference type="ARBA" id="ARBA00048668"/>
    </source>
</evidence>
<comment type="pathway">
    <text evidence="1 9">Cofactor biosynthesis; NAD(+) biosynthesis; nicotinate D-ribonucleotide from nicotinate: step 1/1.</text>
</comment>
<keyword evidence="6 9" id="KW-0662">Pyridine nucleotide biosynthesis</keyword>
<dbReference type="GO" id="GO:0016757">
    <property type="term" value="F:glycosyltransferase activity"/>
    <property type="evidence" value="ECO:0007669"/>
    <property type="project" value="UniProtKB-KW"/>
</dbReference>
<proteinExistence type="inferred from homology"/>
<dbReference type="GO" id="GO:0004516">
    <property type="term" value="F:nicotinate phosphoribosyltransferase activity"/>
    <property type="evidence" value="ECO:0007669"/>
    <property type="project" value="UniProtKB-EC"/>
</dbReference>
<dbReference type="Proteomes" id="UP001519363">
    <property type="component" value="Unassembled WGS sequence"/>
</dbReference>
<dbReference type="Gene3D" id="3.20.20.70">
    <property type="entry name" value="Aldolase class I"/>
    <property type="match status" value="1"/>
</dbReference>
<organism evidence="12 13">
    <name type="scientific">Crossiella equi</name>
    <dbReference type="NCBI Taxonomy" id="130796"/>
    <lineage>
        <taxon>Bacteria</taxon>
        <taxon>Bacillati</taxon>
        <taxon>Actinomycetota</taxon>
        <taxon>Actinomycetes</taxon>
        <taxon>Pseudonocardiales</taxon>
        <taxon>Pseudonocardiaceae</taxon>
        <taxon>Crossiella</taxon>
    </lineage>
</organism>
<dbReference type="SUPFAM" id="SSF54675">
    <property type="entry name" value="Nicotinate/Quinolinate PRTase N-terminal domain-like"/>
    <property type="match status" value="1"/>
</dbReference>
<evidence type="ECO:0000259" key="11">
    <source>
        <dbReference type="Pfam" id="PF17767"/>
    </source>
</evidence>
<comment type="caution">
    <text evidence="12">The sequence shown here is derived from an EMBL/GenBank/DDBJ whole genome shotgun (WGS) entry which is preliminary data.</text>
</comment>
<dbReference type="InterPro" id="IPR041525">
    <property type="entry name" value="N/Namide_PRibTrfase"/>
</dbReference>
<evidence type="ECO:0000313" key="12">
    <source>
        <dbReference type="EMBL" id="MBP2471828.1"/>
    </source>
</evidence>
<dbReference type="Pfam" id="PF17767">
    <property type="entry name" value="NAPRTase_N"/>
    <property type="match status" value="1"/>
</dbReference>
<gene>
    <name evidence="12" type="ORF">JOF53_000700</name>
</gene>
<dbReference type="NCBIfam" id="NF006696">
    <property type="entry name" value="PRK09243.1-3"/>
    <property type="match status" value="1"/>
</dbReference>
<dbReference type="PANTHER" id="PTHR11098">
    <property type="entry name" value="NICOTINATE PHOSPHORIBOSYLTRANSFERASE"/>
    <property type="match status" value="1"/>
</dbReference>
<keyword evidence="4" id="KW-0597">Phosphoprotein</keyword>
<dbReference type="PANTHER" id="PTHR11098:SF1">
    <property type="entry name" value="NICOTINATE PHOSPHORIBOSYLTRANSFERASE"/>
    <property type="match status" value="1"/>
</dbReference>
<evidence type="ECO:0000256" key="9">
    <source>
        <dbReference type="RuleBase" id="RU365100"/>
    </source>
</evidence>
<comment type="catalytic activity">
    <reaction evidence="8 9">
        <text>5-phospho-alpha-D-ribose 1-diphosphate + nicotinate + ATP + H2O = nicotinate beta-D-ribonucleotide + ADP + phosphate + diphosphate</text>
        <dbReference type="Rhea" id="RHEA:36163"/>
        <dbReference type="ChEBI" id="CHEBI:15377"/>
        <dbReference type="ChEBI" id="CHEBI:30616"/>
        <dbReference type="ChEBI" id="CHEBI:32544"/>
        <dbReference type="ChEBI" id="CHEBI:33019"/>
        <dbReference type="ChEBI" id="CHEBI:43474"/>
        <dbReference type="ChEBI" id="CHEBI:57502"/>
        <dbReference type="ChEBI" id="CHEBI:58017"/>
        <dbReference type="ChEBI" id="CHEBI:456216"/>
        <dbReference type="EC" id="6.3.4.21"/>
    </reaction>
</comment>
<dbReference type="NCBIfam" id="TIGR01513">
    <property type="entry name" value="NAPRTase_put"/>
    <property type="match status" value="1"/>
</dbReference>
<feature type="domain" description="Nicotinate phosphoribosyltransferase N-terminal" evidence="11">
    <location>
        <begin position="7"/>
        <end position="129"/>
    </location>
</feature>
<evidence type="ECO:0000256" key="5">
    <source>
        <dbReference type="ARBA" id="ARBA00022598"/>
    </source>
</evidence>
<dbReference type="PIRSF" id="PIRSF000484">
    <property type="entry name" value="NAPRT"/>
    <property type="match status" value="1"/>
</dbReference>
<evidence type="ECO:0000256" key="7">
    <source>
        <dbReference type="ARBA" id="ARBA00022679"/>
    </source>
</evidence>
<keyword evidence="12" id="KW-0328">Glycosyltransferase</keyword>
<reference evidence="12 13" key="1">
    <citation type="submission" date="2021-03" db="EMBL/GenBank/DDBJ databases">
        <title>Sequencing the genomes of 1000 actinobacteria strains.</title>
        <authorList>
            <person name="Klenk H.-P."/>
        </authorList>
    </citation>
    <scope>NUCLEOTIDE SEQUENCE [LARGE SCALE GENOMIC DNA]</scope>
    <source>
        <strain evidence="12 13">DSM 44580</strain>
    </source>
</reference>
<dbReference type="Gene3D" id="3.20.140.10">
    <property type="entry name" value="nicotinate phosphoribosyltransferase"/>
    <property type="match status" value="1"/>
</dbReference>
<evidence type="ECO:0000256" key="6">
    <source>
        <dbReference type="ARBA" id="ARBA00022642"/>
    </source>
</evidence>
<evidence type="ECO:0000256" key="1">
    <source>
        <dbReference type="ARBA" id="ARBA00004952"/>
    </source>
</evidence>
<comment type="similarity">
    <text evidence="2 9">Belongs to the NAPRTase family.</text>
</comment>
<dbReference type="CDD" id="cd01570">
    <property type="entry name" value="NAPRTase_A"/>
    <property type="match status" value="1"/>
</dbReference>
<keyword evidence="5 9" id="KW-0436">Ligase</keyword>
<comment type="PTM">
    <text evidence="9">Transiently phosphorylated on a His residue during the reaction cycle. Phosphorylation strongly increases the affinity for substrates and increases the rate of nicotinate D-ribonucleotide production. Dephosphorylation regenerates the low-affinity form of the enzyme, leading to product release.</text>
</comment>
<evidence type="ECO:0000259" key="10">
    <source>
        <dbReference type="Pfam" id="PF04095"/>
    </source>
</evidence>
<feature type="domain" description="Nicotinate/nicotinamide phosphoribosyltransferase" evidence="10">
    <location>
        <begin position="150"/>
        <end position="261"/>
    </location>
</feature>
<keyword evidence="7 9" id="KW-0808">Transferase</keyword>
<evidence type="ECO:0000256" key="4">
    <source>
        <dbReference type="ARBA" id="ARBA00022553"/>
    </source>
</evidence>